<reference evidence="1 2" key="1">
    <citation type="journal article" date="2002" name="Genome Res.">
        <title>The genome of Methanosarcina acetivorans reveals extensive metabolic and physiological diversity.</title>
        <authorList>
            <person name="Galagan J.E."/>
            <person name="Nusbaum C."/>
            <person name="Roy A."/>
            <person name="Endrizzi M.G."/>
            <person name="Macdonald P."/>
            <person name="FitzHugh W."/>
            <person name="Calvo S."/>
            <person name="Engels R."/>
            <person name="Smirnov S."/>
            <person name="Atnoor D."/>
            <person name="Brown A."/>
            <person name="Allen N."/>
            <person name="Naylor J."/>
            <person name="Stange-Thomann N."/>
            <person name="DeArellano K."/>
            <person name="Johnson R."/>
            <person name="Linton L."/>
            <person name="McEwan P."/>
            <person name="McKernan K."/>
            <person name="Talamas J."/>
            <person name="Tirrell A."/>
            <person name="Ye W."/>
            <person name="Zimmer A."/>
            <person name="Barber R.D."/>
            <person name="Cann I."/>
            <person name="Graham D.E."/>
            <person name="Grahame D.A."/>
            <person name="Guss A."/>
            <person name="Hedderich R."/>
            <person name="Ingram-Smith C."/>
            <person name="Kuettner C.H."/>
            <person name="Krzycki J.A."/>
            <person name="Leigh J.A."/>
            <person name="Li W."/>
            <person name="Liu J."/>
            <person name="Mukhopadhyay B."/>
            <person name="Reeve J.N."/>
            <person name="Smith K."/>
            <person name="Springer T.A."/>
            <person name="Umayam L.A."/>
            <person name="White O."/>
            <person name="White R.H."/>
            <person name="de Macario E.C."/>
            <person name="Ferry J.G."/>
            <person name="Jarrell K.F."/>
            <person name="Jing H."/>
            <person name="Macario A.J.L."/>
            <person name="Paulsen I."/>
            <person name="Pritchett M."/>
            <person name="Sowers K.R."/>
            <person name="Swanson R.V."/>
            <person name="Zinder S.H."/>
            <person name="Lander E."/>
            <person name="Metcalf W.W."/>
            <person name="Birren B."/>
        </authorList>
    </citation>
    <scope>NUCLEOTIDE SEQUENCE [LARGE SCALE GENOMIC DNA]</scope>
    <source>
        <strain evidence="2">ATCC 35395 / DSM 2834 / JCM 12185 / C2A</strain>
    </source>
</reference>
<proteinExistence type="predicted"/>
<protein>
    <submittedName>
        <fullName evidence="1">Uncharacterized protein</fullName>
    </submittedName>
</protein>
<dbReference type="HOGENOM" id="CLU_890293_0_0_2"/>
<name>Q8TT71_METAC</name>
<evidence type="ECO:0000313" key="1">
    <source>
        <dbReference type="EMBL" id="AAM04010.1"/>
    </source>
</evidence>
<dbReference type="KEGG" id="mac:MA_0566"/>
<organism evidence="1 2">
    <name type="scientific">Methanosarcina acetivorans (strain ATCC 35395 / DSM 2834 / JCM 12185 / C2A)</name>
    <dbReference type="NCBI Taxonomy" id="188937"/>
    <lineage>
        <taxon>Archaea</taxon>
        <taxon>Methanobacteriati</taxon>
        <taxon>Methanobacteriota</taxon>
        <taxon>Stenosarchaea group</taxon>
        <taxon>Methanomicrobia</taxon>
        <taxon>Methanosarcinales</taxon>
        <taxon>Methanosarcinaceae</taxon>
        <taxon>Methanosarcina</taxon>
    </lineage>
</organism>
<dbReference type="Proteomes" id="UP000002487">
    <property type="component" value="Chromosome"/>
</dbReference>
<dbReference type="EMBL" id="AE010299">
    <property type="protein sequence ID" value="AAM04010.1"/>
    <property type="molecule type" value="Genomic_DNA"/>
</dbReference>
<gene>
    <name evidence="1" type="ordered locus">MA_0566</name>
</gene>
<dbReference type="EnsemblBacteria" id="AAM04010">
    <property type="protein sequence ID" value="AAM04010"/>
    <property type="gene ID" value="MA_0566"/>
</dbReference>
<keyword evidence="2" id="KW-1185">Reference proteome</keyword>
<dbReference type="GeneID" id="1472458"/>
<sequence length="318" mass="36886">MIKNKFGIKMLILAILLVSMAFVPAVSASFEKTNEQQMPEEVKEWIEKNTVDEETKIWRAKQTEQWMQNHTVNVTSTTTYKYYNGQLEIKEVYTSKDPENKAKVNDFTKISKIPISAKDKITILNGESFTLEEGNEKVIVTEKTVVITSQTDPYPWWDYGYQYPQWTWSEDNDQYAREDPINLAWEYTNLNTVKSVILDQGWKDNIFEYTYYVSDPVNGWIEDDGVATDEERYLGGYHTRLFELNNGDVVGGAHHDDPFPHEADEFETAEDVVAEFFDGNVNNWWVLYDHRELDNEVGTPNSEPWNDGEATCIYKVGS</sequence>
<dbReference type="RefSeq" id="WP_011020615.1">
    <property type="nucleotide sequence ID" value="NC_003552.1"/>
</dbReference>
<dbReference type="OrthoDB" id="101675at2157"/>
<evidence type="ECO:0000313" key="2">
    <source>
        <dbReference type="Proteomes" id="UP000002487"/>
    </source>
</evidence>
<dbReference type="InParanoid" id="Q8TT71"/>
<dbReference type="AlphaFoldDB" id="Q8TT71"/>
<accession>Q8TT71</accession>